<accession>A0A7X1FN74</accession>
<proteinExistence type="predicted"/>
<reference evidence="1 2" key="1">
    <citation type="submission" date="2020-08" db="EMBL/GenBank/DDBJ databases">
        <title>The genome sequence of type strain Novosphingobium flavum NBRC 111647.</title>
        <authorList>
            <person name="Liu Y."/>
        </authorList>
    </citation>
    <scope>NUCLEOTIDE SEQUENCE [LARGE SCALE GENOMIC DNA]</scope>
    <source>
        <strain evidence="1 2">NBRC 111647</strain>
    </source>
</reference>
<evidence type="ECO:0000313" key="1">
    <source>
        <dbReference type="EMBL" id="MBC2663891.1"/>
    </source>
</evidence>
<evidence type="ECO:0000313" key="2">
    <source>
        <dbReference type="Proteomes" id="UP000566813"/>
    </source>
</evidence>
<keyword evidence="2" id="KW-1185">Reference proteome</keyword>
<protein>
    <submittedName>
        <fullName evidence="1">Uncharacterized protein</fullName>
    </submittedName>
</protein>
<dbReference type="AlphaFoldDB" id="A0A7X1FN74"/>
<sequence length="350" mass="35506">AGAARPALMRAARALIGGHGRAAGHARAAAPDWGLPAGHALPPRPLAPQVEVAPEPLLQAPLAPPQALAPAAAPSPSPEMQAKLAAAGGHAALWMAATALIPLPPFALSDPAPGRAKGPAFVPPPVAPARRWSADGWLLLRPDPQGPIAPGPLPGTYGASQAGAVIRYRLAPSSPNKPSVYARAALAIGQTRQHEAALGLSLRPVSALPLVVMAEGRVTEGKGSTARLRPALTVVTELPPQKLGAGFVGEAYVQGGWVGGPKPTGFIDGLARAERPVADLGEDLTLKAGAGIWGAKQRGASRLDLGPVASLTVRLGNAGPTARIEADYRLRVAGRSRPESGPVLTLSTGF</sequence>
<dbReference type="Proteomes" id="UP000566813">
    <property type="component" value="Unassembled WGS sequence"/>
</dbReference>
<name>A0A7X1FN74_9SPHN</name>
<organism evidence="1 2">
    <name type="scientific">Novosphingobium flavum</name>
    <dbReference type="NCBI Taxonomy" id="1778672"/>
    <lineage>
        <taxon>Bacteria</taxon>
        <taxon>Pseudomonadati</taxon>
        <taxon>Pseudomonadota</taxon>
        <taxon>Alphaproteobacteria</taxon>
        <taxon>Sphingomonadales</taxon>
        <taxon>Sphingomonadaceae</taxon>
        <taxon>Novosphingobium</taxon>
    </lineage>
</organism>
<feature type="non-terminal residue" evidence="1">
    <location>
        <position position="1"/>
    </location>
</feature>
<gene>
    <name evidence="1" type="ORF">H7F51_00005</name>
</gene>
<comment type="caution">
    <text evidence="1">The sequence shown here is derived from an EMBL/GenBank/DDBJ whole genome shotgun (WGS) entry which is preliminary data.</text>
</comment>
<dbReference type="EMBL" id="JACLAW010000001">
    <property type="protein sequence ID" value="MBC2663891.1"/>
    <property type="molecule type" value="Genomic_DNA"/>
</dbReference>
<dbReference type="RefSeq" id="WP_185662162.1">
    <property type="nucleotide sequence ID" value="NZ_JACLAW010000001.1"/>
</dbReference>